<name>A0A2M7FYG0_9BACT</name>
<dbReference type="Pfam" id="PF03885">
    <property type="entry name" value="DUF327"/>
    <property type="match status" value="1"/>
</dbReference>
<dbReference type="Proteomes" id="UP000231019">
    <property type="component" value="Unassembled WGS sequence"/>
</dbReference>
<dbReference type="SUPFAM" id="SSF158397">
    <property type="entry name" value="TM1646-like"/>
    <property type="match status" value="1"/>
</dbReference>
<evidence type="ECO:0000313" key="3">
    <source>
        <dbReference type="Proteomes" id="UP000231019"/>
    </source>
</evidence>
<dbReference type="EMBL" id="PFFQ01000063">
    <property type="protein sequence ID" value="PIW14186.1"/>
    <property type="molecule type" value="Genomic_DNA"/>
</dbReference>
<dbReference type="AlphaFoldDB" id="A0A2M7FYG0"/>
<evidence type="ECO:0000256" key="1">
    <source>
        <dbReference type="SAM" id="MobiDB-lite"/>
    </source>
</evidence>
<organism evidence="2 3">
    <name type="scientific">bacterium (Candidatus Blackallbacteria) CG17_big_fil_post_rev_8_21_14_2_50_48_46</name>
    <dbReference type="NCBI Taxonomy" id="2014261"/>
    <lineage>
        <taxon>Bacteria</taxon>
        <taxon>Candidatus Blackallbacteria</taxon>
    </lineage>
</organism>
<feature type="region of interest" description="Disordered" evidence="1">
    <location>
        <begin position="1"/>
        <end position="41"/>
    </location>
</feature>
<dbReference type="Gene3D" id="1.20.120.490">
    <property type="entry name" value="Hypothetical protein TM1646-like domain"/>
    <property type="match status" value="1"/>
</dbReference>
<dbReference type="InterPro" id="IPR024042">
    <property type="entry name" value="TM1646-like_dom_sf"/>
</dbReference>
<reference evidence="2 3" key="1">
    <citation type="submission" date="2017-09" db="EMBL/GenBank/DDBJ databases">
        <title>Depth-based differentiation of microbial function through sediment-hosted aquifers and enrichment of novel symbionts in the deep terrestrial subsurface.</title>
        <authorList>
            <person name="Probst A.J."/>
            <person name="Ladd B."/>
            <person name="Jarett J.K."/>
            <person name="Geller-Mcgrath D.E."/>
            <person name="Sieber C.M."/>
            <person name="Emerson J.B."/>
            <person name="Anantharaman K."/>
            <person name="Thomas B.C."/>
            <person name="Malmstrom R."/>
            <person name="Stieglmeier M."/>
            <person name="Klingl A."/>
            <person name="Woyke T."/>
            <person name="Ryan C.M."/>
            <person name="Banfield J.F."/>
        </authorList>
    </citation>
    <scope>NUCLEOTIDE SEQUENCE [LARGE SCALE GENOMIC DNA]</scope>
    <source>
        <strain evidence="2">CG17_big_fil_post_rev_8_21_14_2_50_48_46</strain>
    </source>
</reference>
<protein>
    <recommendedName>
        <fullName evidence="4">DUF327 domain-containing protein</fullName>
    </recommendedName>
</protein>
<evidence type="ECO:0000313" key="2">
    <source>
        <dbReference type="EMBL" id="PIW14186.1"/>
    </source>
</evidence>
<proteinExistence type="predicted"/>
<sequence>MTMRETQRNAMQVENDPSRKRRSGTEKVQSARQGLARSEQGQGFHQVFSAGASQIREGLEVLQQQVDALGDELLQNPSERALISYTQAVRNFIRKAQGQAFAVERNYDRHNRLYTLVREVDQHLAVLTDQVLSGQWKALEMASRLQEIRGILLDMYI</sequence>
<evidence type="ECO:0008006" key="4">
    <source>
        <dbReference type="Google" id="ProtNLM"/>
    </source>
</evidence>
<accession>A0A2M7FYG0</accession>
<comment type="caution">
    <text evidence="2">The sequence shown here is derived from an EMBL/GenBank/DDBJ whole genome shotgun (WGS) entry which is preliminary data.</text>
</comment>
<dbReference type="InterPro" id="IPR005585">
    <property type="entry name" value="DUF327"/>
</dbReference>
<gene>
    <name evidence="2" type="ORF">COW36_22685</name>
</gene>